<dbReference type="Proteomes" id="UP000768646">
    <property type="component" value="Unassembled WGS sequence"/>
</dbReference>
<dbReference type="EMBL" id="JABTEG010000004">
    <property type="protein sequence ID" value="KAG4305220.1"/>
    <property type="molecule type" value="Genomic_DNA"/>
</dbReference>
<accession>A0ACB7CCW0</accession>
<comment type="caution">
    <text evidence="1">The sequence shown here is derived from an EMBL/GenBank/DDBJ whole genome shotgun (WGS) entry which is preliminary data.</text>
</comment>
<organism evidence="1 2">
    <name type="scientific">Pneumocystis oryctolagi</name>
    <dbReference type="NCBI Taxonomy" id="42067"/>
    <lineage>
        <taxon>Eukaryota</taxon>
        <taxon>Fungi</taxon>
        <taxon>Dikarya</taxon>
        <taxon>Ascomycota</taxon>
        <taxon>Taphrinomycotina</taxon>
        <taxon>Pneumocystomycetes</taxon>
        <taxon>Pneumocystaceae</taxon>
        <taxon>Pneumocystis</taxon>
    </lineage>
</organism>
<gene>
    <name evidence="1" type="ORF">PORY_001390</name>
</gene>
<evidence type="ECO:0000313" key="1">
    <source>
        <dbReference type="EMBL" id="KAG4305220.1"/>
    </source>
</evidence>
<keyword evidence="2" id="KW-1185">Reference proteome</keyword>
<protein>
    <submittedName>
        <fullName evidence="1">Uncharacterized protein</fullName>
    </submittedName>
</protein>
<name>A0ACB7CCW0_9ASCO</name>
<sequence>MKISIKTFVKACKEAMQWIQAGGKAVEAVEKAIRLLETNEYTNAGYGSNLTLNGEVECDASIVDGSSGKMSAVGALKKIEHPISVAKALIDVQDDPLPLNRNQPIILVGEGATLWAVQYGIPEVSPETLVSKRSRALWEKWIKELDHEEALEVVSDTVGAIVVDNKGVLAAGSSSGGIAMKYPGRLGLAAIPIAGTWVEMNKDGTGVAVICSGSGEQIIATGLAKKCCERILMGKDLLKSVKNCIEKDFLCKQLLLLCNLISDNNKASRIAQKFSPFVGLVTVKTELLENTHYAIHFLFAHCTPSMGVGYMFSNDTKLKAEISENKKSLNSFVYSGNSRSFI</sequence>
<evidence type="ECO:0000313" key="2">
    <source>
        <dbReference type="Proteomes" id="UP000768646"/>
    </source>
</evidence>
<reference evidence="1 2" key="1">
    <citation type="journal article" date="2021" name="Commun. Biol.">
        <title>Genomic insights into the host specific adaptation of the Pneumocystis genus.</title>
        <authorList>
            <person name="Cisse O.H."/>
            <person name="Ma L."/>
            <person name="Dekker J.P."/>
            <person name="Khil P.P."/>
            <person name="Youn J.-H."/>
            <person name="Brenchley J.M."/>
            <person name="Blair R."/>
            <person name="Pahar B."/>
            <person name="Chabe M."/>
            <person name="Van Rompay K.K.A."/>
            <person name="Keesler R."/>
            <person name="Sukura A."/>
            <person name="Hirsch V."/>
            <person name="Kutty G."/>
            <person name="Liu Y."/>
            <person name="Peng L."/>
            <person name="Chen J."/>
            <person name="Song J."/>
            <person name="Weissenbacher-Lang C."/>
            <person name="Xu J."/>
            <person name="Upham N.S."/>
            <person name="Stajich J.E."/>
            <person name="Cuomo C.A."/>
            <person name="Cushion M.T."/>
            <person name="Kovacs J.A."/>
        </authorList>
    </citation>
    <scope>NUCLEOTIDE SEQUENCE [LARGE SCALE GENOMIC DNA]</scope>
    <source>
        <strain evidence="1 2">RABM</strain>
    </source>
</reference>
<proteinExistence type="predicted"/>